<name>A0A4Z0MIS6_9BACT</name>
<sequence>MRLYFTVLLTLFNIAAFSQGLPGYIVTLRGDTLRGIVRESSQQSSISLFIPHQQERKFTAAEVRGYGLLHNALVQSYAVKRASGQLTYAFVLPEQEGIISVYSFADEFGLLLKPTKNDTLYELTASNWHLMLHRYLGQCQAMDFTSADFLSKPYTDFRAQQYIAQYNKCVEPSWRPTANHRSVWWPGITAYTSRFSASRDSENSSNQLQQPVGSGWQVGLDWTTLRASGLQTSLGVSYTYLRLPTSEYAGQRFFTTPLLAAGINLSQRIAKPNGLGAVVGGGLRLGYSEGVVAMVYQAKVGGLLPFGRRQEVELAGTFQRFMDVNCIGLQAAYTLFKK</sequence>
<dbReference type="Proteomes" id="UP000298284">
    <property type="component" value="Unassembled WGS sequence"/>
</dbReference>
<dbReference type="OrthoDB" id="877227at2"/>
<dbReference type="RefSeq" id="WP_135531476.1">
    <property type="nucleotide sequence ID" value="NZ_SRKZ01000004.1"/>
</dbReference>
<keyword evidence="2" id="KW-1185">Reference proteome</keyword>
<accession>A0A4Z0MIS6</accession>
<dbReference type="EMBL" id="SRKZ01000004">
    <property type="protein sequence ID" value="TGD79732.1"/>
    <property type="molecule type" value="Genomic_DNA"/>
</dbReference>
<gene>
    <name evidence="1" type="ORF">EU557_16075</name>
</gene>
<comment type="caution">
    <text evidence="1">The sequence shown here is derived from an EMBL/GenBank/DDBJ whole genome shotgun (WGS) entry which is preliminary data.</text>
</comment>
<evidence type="ECO:0000313" key="1">
    <source>
        <dbReference type="EMBL" id="TGD79732.1"/>
    </source>
</evidence>
<protein>
    <submittedName>
        <fullName evidence="1">Uncharacterized protein</fullName>
    </submittedName>
</protein>
<dbReference type="AlphaFoldDB" id="A0A4Z0MIS6"/>
<organism evidence="1 2">
    <name type="scientific">Hymenobacter wooponensis</name>
    <dbReference type="NCBI Taxonomy" id="1525360"/>
    <lineage>
        <taxon>Bacteria</taxon>
        <taxon>Pseudomonadati</taxon>
        <taxon>Bacteroidota</taxon>
        <taxon>Cytophagia</taxon>
        <taxon>Cytophagales</taxon>
        <taxon>Hymenobacteraceae</taxon>
        <taxon>Hymenobacter</taxon>
    </lineage>
</organism>
<evidence type="ECO:0000313" key="2">
    <source>
        <dbReference type="Proteomes" id="UP000298284"/>
    </source>
</evidence>
<reference evidence="1 2" key="1">
    <citation type="submission" date="2019-04" db="EMBL/GenBank/DDBJ databases">
        <authorList>
            <person name="Feng G."/>
            <person name="Zhang J."/>
            <person name="Zhu H."/>
        </authorList>
    </citation>
    <scope>NUCLEOTIDE SEQUENCE [LARGE SCALE GENOMIC DNA]</scope>
    <source>
        <strain evidence="1 2">JCM 19491</strain>
    </source>
</reference>
<proteinExistence type="predicted"/>